<keyword evidence="6" id="KW-0479">Metal-binding</keyword>
<keyword evidence="13" id="KW-0325">Glycoprotein</keyword>
<keyword evidence="12" id="KW-1015">Disulfide bond</keyword>
<sequence>MASHLHDHGCRVVIHVDSATSDREYDKLVQDLSDRDIVFAKRHRCEWGTYALHEAALEASRLLIESFQDVEHVCLVSGSCLPIRPVAELIEHLAQNPDTDFVESRVLGQEQWVQDGLAEERFSLYFPFGWRSNRWLFDKFVDLQRRMGVKRAAPKHLTLALGSQWWTLSRQTLRAILDDPLKGETDRFFRHCWIVDEAYVQTLVRRHSKKLVTRSLCLTEFDPQGKPFTFYDDHAHLLQSTDHFFARKIWHGATGLYNKYLSGVEPITAARRPKREALPDVVAAGRDRRCRGRTGLLSQSRFPAQGFTRQPQTARSYLVLDGYDFLFKDMPEWLRAQGADTAHGRLFHPERVELEQDSGIAPGAVVSNAKIRDWNEQQFLTNLIWSDQERQQSFLFHVSDSTPMASFLLRDPNAQIFFIKGAWVFNLTPSAGEDPRQFRRRALRLKLLEQKHIAELEQQTTQARVHVWELADVLANPAAPLRAVADAIEGRPAAELSGLPTMRSEHGMDQLVHRLHAETAREERSSVARFPLRRLRSAMDARPGPSEGA</sequence>
<feature type="domain" description="DUF5927" evidence="15">
    <location>
        <begin position="247"/>
        <end position="518"/>
    </location>
</feature>
<comment type="subcellular location">
    <subcellularLocation>
        <location evidence="2">Endoplasmic reticulum membrane</location>
        <topology evidence="2">Single-pass type II membrane protein</topology>
    </subcellularLocation>
    <subcellularLocation>
        <location evidence="1">Golgi apparatus membrane</location>
        <topology evidence="1">Single-pass type II membrane protein</topology>
    </subcellularLocation>
</comment>
<keyword evidence="9" id="KW-1133">Transmembrane helix</keyword>
<dbReference type="EMBL" id="CP064942">
    <property type="protein sequence ID" value="QPH55851.1"/>
    <property type="molecule type" value="Genomic_DNA"/>
</dbReference>
<evidence type="ECO:0000256" key="8">
    <source>
        <dbReference type="ARBA" id="ARBA00022968"/>
    </source>
</evidence>
<evidence type="ECO:0000256" key="5">
    <source>
        <dbReference type="ARBA" id="ARBA00022692"/>
    </source>
</evidence>
<evidence type="ECO:0000256" key="10">
    <source>
        <dbReference type="ARBA" id="ARBA00023034"/>
    </source>
</evidence>
<keyword evidence="10" id="KW-0333">Golgi apparatus</keyword>
<evidence type="ECO:0000256" key="1">
    <source>
        <dbReference type="ARBA" id="ARBA00004323"/>
    </source>
</evidence>
<dbReference type="GO" id="GO:0016020">
    <property type="term" value="C:membrane"/>
    <property type="evidence" value="ECO:0007669"/>
    <property type="project" value="InterPro"/>
</dbReference>
<gene>
    <name evidence="16" type="ORF">I0K15_09065</name>
</gene>
<keyword evidence="8" id="KW-0735">Signal-anchor</keyword>
<accession>A0A7S9QF39</accession>
<dbReference type="Proteomes" id="UP000594800">
    <property type="component" value="Chromosome"/>
</dbReference>
<dbReference type="KEGG" id="poz:I0K15_09065"/>
<dbReference type="GO" id="GO:0050650">
    <property type="term" value="P:chondroitin sulfate proteoglycan biosynthetic process"/>
    <property type="evidence" value="ECO:0007669"/>
    <property type="project" value="TreeGrafter"/>
</dbReference>
<evidence type="ECO:0000256" key="6">
    <source>
        <dbReference type="ARBA" id="ARBA00022723"/>
    </source>
</evidence>
<evidence type="ECO:0000256" key="9">
    <source>
        <dbReference type="ARBA" id="ARBA00022989"/>
    </source>
</evidence>
<evidence type="ECO:0000256" key="13">
    <source>
        <dbReference type="ARBA" id="ARBA00023180"/>
    </source>
</evidence>
<dbReference type="RefSeq" id="WP_196105113.1">
    <property type="nucleotide sequence ID" value="NZ_CP064942.1"/>
</dbReference>
<evidence type="ECO:0000256" key="14">
    <source>
        <dbReference type="ARBA" id="ARBA00042865"/>
    </source>
</evidence>
<evidence type="ECO:0000256" key="3">
    <source>
        <dbReference type="ARBA" id="ARBA00022676"/>
    </source>
</evidence>
<evidence type="ECO:0000256" key="7">
    <source>
        <dbReference type="ARBA" id="ARBA00022824"/>
    </source>
</evidence>
<dbReference type="InterPro" id="IPR003406">
    <property type="entry name" value="Glyco_trans_14"/>
</dbReference>
<dbReference type="GO" id="GO:0046872">
    <property type="term" value="F:metal ion binding"/>
    <property type="evidence" value="ECO:0007669"/>
    <property type="project" value="UniProtKB-KW"/>
</dbReference>
<dbReference type="GO" id="GO:0015012">
    <property type="term" value="P:heparan sulfate proteoglycan biosynthetic process"/>
    <property type="evidence" value="ECO:0007669"/>
    <property type="project" value="TreeGrafter"/>
</dbReference>
<dbReference type="Pfam" id="PF02485">
    <property type="entry name" value="Branch"/>
    <property type="match status" value="1"/>
</dbReference>
<dbReference type="PANTHER" id="PTHR46025">
    <property type="entry name" value="XYLOSYLTRANSFERASE OXT"/>
    <property type="match status" value="1"/>
</dbReference>
<protein>
    <recommendedName>
        <fullName evidence="14">Peptide O-xylosyltransferase</fullName>
    </recommendedName>
</protein>
<reference evidence="16 17" key="1">
    <citation type="submission" date="2020-11" db="EMBL/GenBank/DDBJ databases">
        <title>Description of Pontivivens ytuae sp. nov. isolated from deep sea sediment of Mariana Trench.</title>
        <authorList>
            <person name="Wang Z."/>
            <person name="Sun Q.-L."/>
            <person name="Xu X.-D."/>
            <person name="Tang Y.-Z."/>
            <person name="Zhang J."/>
        </authorList>
    </citation>
    <scope>NUCLEOTIDE SEQUENCE [LARGE SCALE GENOMIC DNA]</scope>
    <source>
        <strain evidence="16 17">MT2928</strain>
    </source>
</reference>
<evidence type="ECO:0000313" key="17">
    <source>
        <dbReference type="Proteomes" id="UP000594800"/>
    </source>
</evidence>
<dbReference type="InterPro" id="IPR043538">
    <property type="entry name" value="XYLT"/>
</dbReference>
<dbReference type="Pfam" id="PF19349">
    <property type="entry name" value="DUF5927"/>
    <property type="match status" value="1"/>
</dbReference>
<dbReference type="PANTHER" id="PTHR46025:SF3">
    <property type="entry name" value="XYLOSYLTRANSFERASE OXT"/>
    <property type="match status" value="1"/>
</dbReference>
<evidence type="ECO:0000256" key="12">
    <source>
        <dbReference type="ARBA" id="ARBA00023157"/>
    </source>
</evidence>
<keyword evidence="7" id="KW-0256">Endoplasmic reticulum</keyword>
<evidence type="ECO:0000256" key="2">
    <source>
        <dbReference type="ARBA" id="ARBA00004648"/>
    </source>
</evidence>
<keyword evidence="17" id="KW-1185">Reference proteome</keyword>
<evidence type="ECO:0000259" key="15">
    <source>
        <dbReference type="Pfam" id="PF19349"/>
    </source>
</evidence>
<organism evidence="16 17">
    <name type="scientific">Pontivivens ytuae</name>
    <dbReference type="NCBI Taxonomy" id="2789856"/>
    <lineage>
        <taxon>Bacteria</taxon>
        <taxon>Pseudomonadati</taxon>
        <taxon>Pseudomonadota</taxon>
        <taxon>Alphaproteobacteria</taxon>
        <taxon>Rhodobacterales</taxon>
        <taxon>Paracoccaceae</taxon>
        <taxon>Pontivivens</taxon>
    </lineage>
</organism>
<keyword evidence="5" id="KW-0812">Transmembrane</keyword>
<name>A0A7S9QF39_9RHOB</name>
<dbReference type="GO" id="GO:0030158">
    <property type="term" value="F:protein xylosyltransferase activity"/>
    <property type="evidence" value="ECO:0007669"/>
    <property type="project" value="InterPro"/>
</dbReference>
<evidence type="ECO:0000313" key="16">
    <source>
        <dbReference type="EMBL" id="QPH55851.1"/>
    </source>
</evidence>
<evidence type="ECO:0000256" key="4">
    <source>
        <dbReference type="ARBA" id="ARBA00022679"/>
    </source>
</evidence>
<keyword evidence="4 16" id="KW-0808">Transferase</keyword>
<keyword evidence="11" id="KW-0472">Membrane</keyword>
<evidence type="ECO:0000256" key="11">
    <source>
        <dbReference type="ARBA" id="ARBA00023136"/>
    </source>
</evidence>
<dbReference type="AlphaFoldDB" id="A0A7S9QF39"/>
<proteinExistence type="predicted"/>
<keyword evidence="3" id="KW-0328">Glycosyltransferase</keyword>
<dbReference type="InterPro" id="IPR045971">
    <property type="entry name" value="DUF5927"/>
</dbReference>